<sequence length="221" mass="25178">MIQELKILNEKRAEIYWWLSSLFIKELSEQDITHYHSAEIRTFLSGLADEESLADDVRSLIDALNRLQDRQDAQLELAADFCDLFLKSDRDSALPYASVYTDKGLLNGKPAQQMRELLAAHEVKVDQNLNEPADHLAIQLDFLAHLVISTNQLEQNSEVNAALQVQSDFISQHLLTWLPVFVERCTQFDTFGLYAAVARLALAFVKQDQGFLDELKTNIEP</sequence>
<gene>
    <name evidence="3" type="primary">torD</name>
    <name evidence="4" type="ORF">AL544_007720</name>
</gene>
<dbReference type="OrthoDB" id="7849731at2"/>
<dbReference type="Pfam" id="PF02613">
    <property type="entry name" value="Nitrate_red_del"/>
    <property type="match status" value="1"/>
</dbReference>
<dbReference type="InterPro" id="IPR050289">
    <property type="entry name" value="TorD/DmsD_chaperones"/>
</dbReference>
<comment type="subcellular location">
    <subcellularLocation>
        <location evidence="3">Cytoplasm</location>
    </subcellularLocation>
</comment>
<comment type="similarity">
    <text evidence="3">Belongs to the TorD/DmsD family. TorD subfamily.</text>
</comment>
<keyword evidence="2 3" id="KW-0143">Chaperone</keyword>
<name>A0A1D8SAH0_VIBMI</name>
<dbReference type="PANTHER" id="PTHR34227">
    <property type="entry name" value="CHAPERONE PROTEIN YCDY"/>
    <property type="match status" value="1"/>
</dbReference>
<dbReference type="InterPro" id="IPR020945">
    <property type="entry name" value="DMSO/NO3_reduct_chaperone"/>
</dbReference>
<dbReference type="AlphaFoldDB" id="A0A1D8SAH0"/>
<dbReference type="HAMAP" id="MF_01150">
    <property type="entry name" value="TorD"/>
    <property type="match status" value="1"/>
</dbReference>
<dbReference type="Proteomes" id="UP000053748">
    <property type="component" value="Unassembled WGS sequence"/>
</dbReference>
<evidence type="ECO:0000256" key="3">
    <source>
        <dbReference type="HAMAP-Rule" id="MF_01150"/>
    </source>
</evidence>
<dbReference type="GO" id="GO:0005737">
    <property type="term" value="C:cytoplasm"/>
    <property type="evidence" value="ECO:0007669"/>
    <property type="project" value="UniProtKB-SubCell"/>
</dbReference>
<dbReference type="eggNOG" id="COG3381">
    <property type="taxonomic scope" value="Bacteria"/>
</dbReference>
<accession>A0A1D8SAH0</accession>
<keyword evidence="5" id="KW-1185">Reference proteome</keyword>
<dbReference type="InterPro" id="IPR023069">
    <property type="entry name" value="Chaperone_TorD"/>
</dbReference>
<dbReference type="PANTHER" id="PTHR34227:SF11">
    <property type="entry name" value="CHAPERONE PROTEIN TORD"/>
    <property type="match status" value="1"/>
</dbReference>
<reference evidence="4" key="1">
    <citation type="submission" date="2017-12" db="EMBL/GenBank/DDBJ databases">
        <title>FDA dAtabase for Regulatory Grade micrObial Sequences (FDA-ARGOS): Supporting development and validation of Infectious Disease Dx tests.</title>
        <authorList>
            <person name="Hoffmann M."/>
            <person name="Allard M."/>
            <person name="Evans P."/>
            <person name="Brown E."/>
            <person name="Tallon L.J."/>
            <person name="Sadzewicz L."/>
            <person name="Sengamalay N."/>
            <person name="Ott S."/>
            <person name="Godinez A."/>
            <person name="Nagaraj S."/>
            <person name="Vavikolanu K."/>
            <person name="Aluvathingal J."/>
            <person name="Nadendla S."/>
            <person name="Hobson J."/>
            <person name="Sichtig H."/>
        </authorList>
    </citation>
    <scope>NUCLEOTIDE SEQUENCE [LARGE SCALE GENOMIC DNA]</scope>
    <source>
        <strain evidence="4">FDAARGOS_113</strain>
    </source>
</reference>
<dbReference type="GO" id="GO:0006457">
    <property type="term" value="P:protein folding"/>
    <property type="evidence" value="ECO:0007669"/>
    <property type="project" value="UniProtKB-UniRule"/>
</dbReference>
<organism evidence="4 5">
    <name type="scientific">Vibrio mimicus</name>
    <dbReference type="NCBI Taxonomy" id="674"/>
    <lineage>
        <taxon>Bacteria</taxon>
        <taxon>Pseudomonadati</taxon>
        <taxon>Pseudomonadota</taxon>
        <taxon>Gammaproteobacteria</taxon>
        <taxon>Vibrionales</taxon>
        <taxon>Vibrionaceae</taxon>
        <taxon>Vibrio</taxon>
    </lineage>
</organism>
<dbReference type="GeneID" id="93952287"/>
<comment type="caution">
    <text evidence="4">The sequence shown here is derived from an EMBL/GenBank/DDBJ whole genome shotgun (WGS) entry which is preliminary data.</text>
</comment>
<evidence type="ECO:0000313" key="4">
    <source>
        <dbReference type="EMBL" id="PNM55968.1"/>
    </source>
</evidence>
<protein>
    <recommendedName>
        <fullName evidence="3">Chaperone protein TorD</fullName>
    </recommendedName>
</protein>
<comment type="function">
    <text evidence="3">Involved in the biogenesis of TorA. Acts on TorA before the insertion of the molybdenum cofactor and, as a result, probably favors a conformation of the apoenzyme that is competent for acquiring the cofactor.</text>
</comment>
<proteinExistence type="inferred from homology"/>
<dbReference type="InterPro" id="IPR036411">
    <property type="entry name" value="TorD-like_sf"/>
</dbReference>
<evidence type="ECO:0000256" key="1">
    <source>
        <dbReference type="ARBA" id="ARBA00022490"/>
    </source>
</evidence>
<dbReference type="STRING" id="674.VM_06345"/>
<dbReference type="GO" id="GO:0051259">
    <property type="term" value="P:protein complex oligomerization"/>
    <property type="evidence" value="ECO:0007669"/>
    <property type="project" value="InterPro"/>
</dbReference>
<dbReference type="SUPFAM" id="SSF89155">
    <property type="entry name" value="TorD-like"/>
    <property type="match status" value="1"/>
</dbReference>
<evidence type="ECO:0000313" key="5">
    <source>
        <dbReference type="Proteomes" id="UP000053748"/>
    </source>
</evidence>
<dbReference type="EMBL" id="LOSJ02000002">
    <property type="protein sequence ID" value="PNM55968.1"/>
    <property type="molecule type" value="Genomic_DNA"/>
</dbReference>
<dbReference type="RefSeq" id="WP_000613922.1">
    <property type="nucleotide sequence ID" value="NZ_CAWMSS010000001.1"/>
</dbReference>
<keyword evidence="1 3" id="KW-0963">Cytoplasm</keyword>
<dbReference type="NCBIfam" id="NF003442">
    <property type="entry name" value="PRK04976.1"/>
    <property type="match status" value="1"/>
</dbReference>
<evidence type="ECO:0000256" key="2">
    <source>
        <dbReference type="ARBA" id="ARBA00023186"/>
    </source>
</evidence>
<dbReference type="InterPro" id="IPR036386">
    <property type="entry name" value="HscB_C_sf"/>
</dbReference>
<dbReference type="Gene3D" id="1.20.1280.20">
    <property type="entry name" value="HscB, C-terminal domain"/>
    <property type="match status" value="1"/>
</dbReference>
<dbReference type="Gene3D" id="1.20.120.1820">
    <property type="match status" value="1"/>
</dbReference>